<proteinExistence type="predicted"/>
<protein>
    <submittedName>
        <fullName evidence="1">AhpC/TSA antioxidant enzyme</fullName>
    </submittedName>
</protein>
<evidence type="ECO:0000313" key="2">
    <source>
        <dbReference type="Proteomes" id="UP000199668"/>
    </source>
</evidence>
<name>A0A1I4MNL3_9BACI</name>
<reference evidence="1 2" key="1">
    <citation type="submission" date="2016-10" db="EMBL/GenBank/DDBJ databases">
        <authorList>
            <person name="de Groot N.N."/>
        </authorList>
    </citation>
    <scope>NUCLEOTIDE SEQUENCE [LARGE SCALE GENOMIC DNA]</scope>
    <source>
        <strain evidence="1 2">CGMCC 1.6134</strain>
    </source>
</reference>
<dbReference type="Gene3D" id="3.40.30.10">
    <property type="entry name" value="Glutaredoxin"/>
    <property type="match status" value="1"/>
</dbReference>
<keyword evidence="2" id="KW-1185">Reference proteome</keyword>
<dbReference type="OrthoDB" id="2855857at2"/>
<accession>A0A1I4MNL3</accession>
<sequence length="141" mass="16120">MREHADDFQKKRGVKIITIFPASVTLLSQFEEAYGPYPFPLYADPDKEAFRGFGHQSMNRVKLLGKAILGSLTGKVKDMLPKEEEKRKVVKASMQKSDVFIQGGAWLFDADSRLRWQHVDDSPEHHASIEELKQAADKYVR</sequence>
<dbReference type="AlphaFoldDB" id="A0A1I4MNL3"/>
<gene>
    <name evidence="1" type="ORF">SAMN04488054_11294</name>
</gene>
<dbReference type="Proteomes" id="UP000199668">
    <property type="component" value="Unassembled WGS sequence"/>
</dbReference>
<dbReference type="EMBL" id="FOTY01000012">
    <property type="protein sequence ID" value="SFM04615.1"/>
    <property type="molecule type" value="Genomic_DNA"/>
</dbReference>
<organism evidence="1 2">
    <name type="scientific">Salibacterium qingdaonense</name>
    <dbReference type="NCBI Taxonomy" id="266892"/>
    <lineage>
        <taxon>Bacteria</taxon>
        <taxon>Bacillati</taxon>
        <taxon>Bacillota</taxon>
        <taxon>Bacilli</taxon>
        <taxon>Bacillales</taxon>
        <taxon>Bacillaceae</taxon>
    </lineage>
</organism>
<dbReference type="SUPFAM" id="SSF52833">
    <property type="entry name" value="Thioredoxin-like"/>
    <property type="match status" value="1"/>
</dbReference>
<dbReference type="InterPro" id="IPR032801">
    <property type="entry name" value="PXL2A/B/C"/>
</dbReference>
<dbReference type="Pfam" id="PF13911">
    <property type="entry name" value="AhpC-TSA_2"/>
    <property type="match status" value="1"/>
</dbReference>
<evidence type="ECO:0000313" key="1">
    <source>
        <dbReference type="EMBL" id="SFM04615.1"/>
    </source>
</evidence>
<dbReference type="InterPro" id="IPR036249">
    <property type="entry name" value="Thioredoxin-like_sf"/>
</dbReference>